<reference evidence="1" key="1">
    <citation type="journal article" date="2021" name="Proc. Natl. Acad. Sci. U.S.A.">
        <title>A Catalog of Tens of Thousands of Viruses from Human Metagenomes Reveals Hidden Associations with Chronic Diseases.</title>
        <authorList>
            <person name="Tisza M.J."/>
            <person name="Buck C.B."/>
        </authorList>
    </citation>
    <scope>NUCLEOTIDE SEQUENCE</scope>
    <source>
        <strain evidence="1">CtEqU3</strain>
    </source>
</reference>
<dbReference type="EMBL" id="BK015311">
    <property type="protein sequence ID" value="DAE00828.1"/>
    <property type="molecule type" value="Genomic_DNA"/>
</dbReference>
<organism evidence="1">
    <name type="scientific">Siphoviridae sp. ctEqU3</name>
    <dbReference type="NCBI Taxonomy" id="2825399"/>
    <lineage>
        <taxon>Viruses</taxon>
        <taxon>Duplodnaviria</taxon>
        <taxon>Heunggongvirae</taxon>
        <taxon>Uroviricota</taxon>
        <taxon>Caudoviricetes</taxon>
    </lineage>
</organism>
<sequence>MVQLLIGMLLGVMAATPTGRSIGNQIGNAAIDKVKEAMKAPAAGEEDNHGESA</sequence>
<protein>
    <submittedName>
        <fullName evidence="1">Uncharacterized protein</fullName>
    </submittedName>
</protein>
<evidence type="ECO:0000313" key="1">
    <source>
        <dbReference type="EMBL" id="DAE00828.1"/>
    </source>
</evidence>
<accession>A0A8S5P3N3</accession>
<proteinExistence type="predicted"/>
<name>A0A8S5P3N3_9CAUD</name>